<proteinExistence type="predicted"/>
<keyword evidence="1" id="KW-1133">Transmembrane helix</keyword>
<dbReference type="EMBL" id="JASNQZ010000011">
    <property type="protein sequence ID" value="KAL0951300.1"/>
    <property type="molecule type" value="Genomic_DNA"/>
</dbReference>
<evidence type="ECO:0000256" key="1">
    <source>
        <dbReference type="SAM" id="Phobius"/>
    </source>
</evidence>
<organism evidence="2 3">
    <name type="scientific">Hohenbuehelia grisea</name>
    <dbReference type="NCBI Taxonomy" id="104357"/>
    <lineage>
        <taxon>Eukaryota</taxon>
        <taxon>Fungi</taxon>
        <taxon>Dikarya</taxon>
        <taxon>Basidiomycota</taxon>
        <taxon>Agaricomycotina</taxon>
        <taxon>Agaricomycetes</taxon>
        <taxon>Agaricomycetidae</taxon>
        <taxon>Agaricales</taxon>
        <taxon>Pleurotineae</taxon>
        <taxon>Pleurotaceae</taxon>
        <taxon>Hohenbuehelia</taxon>
    </lineage>
</organism>
<keyword evidence="3" id="KW-1185">Reference proteome</keyword>
<sequence>MNRYFEASADERYSYTQISELSFFHPLSLGLMLISITVPLPPSFNCSPACIHGFFVNLVSVPRCFFVSGLSVIIFRAVLRQFCDDKKSSNVFNHMTKLLSLHFHNPY</sequence>
<protein>
    <submittedName>
        <fullName evidence="2">Uncharacterized protein</fullName>
    </submittedName>
</protein>
<reference evidence="3" key="1">
    <citation type="submission" date="2024-06" db="EMBL/GenBank/DDBJ databases">
        <title>Multi-omics analyses provide insights into the biosynthesis of the anticancer antibiotic pleurotin in Hohenbuehelia grisea.</title>
        <authorList>
            <person name="Weaver J.A."/>
            <person name="Alberti F."/>
        </authorList>
    </citation>
    <scope>NUCLEOTIDE SEQUENCE [LARGE SCALE GENOMIC DNA]</scope>
    <source>
        <strain evidence="3">T-177</strain>
    </source>
</reference>
<keyword evidence="1" id="KW-0472">Membrane</keyword>
<feature type="transmembrane region" description="Helical" evidence="1">
    <location>
        <begin position="60"/>
        <end position="79"/>
    </location>
</feature>
<comment type="caution">
    <text evidence="2">The sequence shown here is derived from an EMBL/GenBank/DDBJ whole genome shotgun (WGS) entry which is preliminary data.</text>
</comment>
<dbReference type="Proteomes" id="UP001556367">
    <property type="component" value="Unassembled WGS sequence"/>
</dbReference>
<evidence type="ECO:0000313" key="2">
    <source>
        <dbReference type="EMBL" id="KAL0951300.1"/>
    </source>
</evidence>
<accession>A0ABR3J741</accession>
<name>A0ABR3J741_9AGAR</name>
<feature type="transmembrane region" description="Helical" evidence="1">
    <location>
        <begin position="21"/>
        <end position="40"/>
    </location>
</feature>
<keyword evidence="1" id="KW-0812">Transmembrane</keyword>
<gene>
    <name evidence="2" type="ORF">HGRIS_008009</name>
</gene>
<evidence type="ECO:0000313" key="3">
    <source>
        <dbReference type="Proteomes" id="UP001556367"/>
    </source>
</evidence>